<keyword evidence="1" id="KW-0732">Signal</keyword>
<name>A0A165W8F9_DAUCS</name>
<gene>
    <name evidence="2" type="ORF">DCAR_015350</name>
    <name evidence="3" type="ORF">DCAR_0415427</name>
</gene>
<evidence type="ECO:0000313" key="3">
    <source>
        <dbReference type="EMBL" id="WOG96097.1"/>
    </source>
</evidence>
<evidence type="ECO:0000256" key="1">
    <source>
        <dbReference type="SAM" id="SignalP"/>
    </source>
</evidence>
<organism evidence="2">
    <name type="scientific">Daucus carota subsp. sativus</name>
    <name type="common">Carrot</name>
    <dbReference type="NCBI Taxonomy" id="79200"/>
    <lineage>
        <taxon>Eukaryota</taxon>
        <taxon>Viridiplantae</taxon>
        <taxon>Streptophyta</taxon>
        <taxon>Embryophyta</taxon>
        <taxon>Tracheophyta</taxon>
        <taxon>Spermatophyta</taxon>
        <taxon>Magnoliopsida</taxon>
        <taxon>eudicotyledons</taxon>
        <taxon>Gunneridae</taxon>
        <taxon>Pentapetalae</taxon>
        <taxon>asterids</taxon>
        <taxon>campanulids</taxon>
        <taxon>Apiales</taxon>
        <taxon>Apiaceae</taxon>
        <taxon>Apioideae</taxon>
        <taxon>Scandiceae</taxon>
        <taxon>Daucinae</taxon>
        <taxon>Daucus</taxon>
        <taxon>Daucus sect. Daucus</taxon>
    </lineage>
</organism>
<dbReference type="EMBL" id="CP093346">
    <property type="protein sequence ID" value="WOG96097.1"/>
    <property type="molecule type" value="Genomic_DNA"/>
</dbReference>
<accession>A0A165W8F9</accession>
<proteinExistence type="predicted"/>
<dbReference type="EMBL" id="LNRQ01000004">
    <property type="protein sequence ID" value="KZM97288.1"/>
    <property type="molecule type" value="Genomic_DNA"/>
</dbReference>
<dbReference type="Gramene" id="KZM97288">
    <property type="protein sequence ID" value="KZM97288"/>
    <property type="gene ID" value="DCAR_015350"/>
</dbReference>
<evidence type="ECO:0000313" key="4">
    <source>
        <dbReference type="Proteomes" id="UP000077755"/>
    </source>
</evidence>
<feature type="signal peptide" evidence="1">
    <location>
        <begin position="1"/>
        <end position="19"/>
    </location>
</feature>
<reference evidence="2" key="1">
    <citation type="journal article" date="2016" name="Nat. Genet.">
        <title>A high-quality carrot genome assembly provides new insights into carotenoid accumulation and asterid genome evolution.</title>
        <authorList>
            <person name="Iorizzo M."/>
            <person name="Ellison S."/>
            <person name="Senalik D."/>
            <person name="Zeng P."/>
            <person name="Satapoomin P."/>
            <person name="Huang J."/>
            <person name="Bowman M."/>
            <person name="Iovene M."/>
            <person name="Sanseverino W."/>
            <person name="Cavagnaro P."/>
            <person name="Yildiz M."/>
            <person name="Macko-Podgorni A."/>
            <person name="Moranska E."/>
            <person name="Grzebelus E."/>
            <person name="Grzebelus D."/>
            <person name="Ashrafi H."/>
            <person name="Zheng Z."/>
            <person name="Cheng S."/>
            <person name="Spooner D."/>
            <person name="Van Deynze A."/>
            <person name="Simon P."/>
        </authorList>
    </citation>
    <scope>NUCLEOTIDE SEQUENCE [LARGE SCALE GENOMIC DNA]</scope>
    <source>
        <tissue evidence="2">Leaf</tissue>
    </source>
</reference>
<evidence type="ECO:0000313" key="2">
    <source>
        <dbReference type="EMBL" id="KZM97288.1"/>
    </source>
</evidence>
<protein>
    <submittedName>
        <fullName evidence="2">Uncharacterized protein</fullName>
    </submittedName>
</protein>
<reference evidence="3" key="2">
    <citation type="submission" date="2022-03" db="EMBL/GenBank/DDBJ databases">
        <title>Draft title - Genomic analysis of global carrot germplasm unveils the trajectory of domestication and the origin of high carotenoid orange carrot.</title>
        <authorList>
            <person name="Iorizzo M."/>
            <person name="Ellison S."/>
            <person name="Senalik D."/>
            <person name="Macko-Podgorni A."/>
            <person name="Grzebelus D."/>
            <person name="Bostan H."/>
            <person name="Rolling W."/>
            <person name="Curaba J."/>
            <person name="Simon P."/>
        </authorList>
    </citation>
    <scope>NUCLEOTIDE SEQUENCE</scope>
    <source>
        <tissue evidence="3">Leaf</tissue>
    </source>
</reference>
<feature type="chain" id="PRO_5007868378" evidence="1">
    <location>
        <begin position="20"/>
        <end position="63"/>
    </location>
</feature>
<keyword evidence="4" id="KW-1185">Reference proteome</keyword>
<dbReference type="AlphaFoldDB" id="A0A165W8F9"/>
<sequence length="63" mass="7133">MALFRLIWSKMAGIHNLLGFLIVCPQQRSIWLTVIDDGHRLGDVDGHRLGDVFSTEAFLIHVC</sequence>
<dbReference type="Proteomes" id="UP000077755">
    <property type="component" value="Chromosome 4"/>
</dbReference>